<dbReference type="PANTHER" id="PTHR28259:SF1">
    <property type="entry name" value="FLUORIDE EXPORT PROTEIN 1-RELATED"/>
    <property type="match status" value="1"/>
</dbReference>
<evidence type="ECO:0000256" key="4">
    <source>
        <dbReference type="ARBA" id="ARBA00022692"/>
    </source>
</evidence>
<feature type="transmembrane region" description="Helical" evidence="10">
    <location>
        <begin position="437"/>
        <end position="457"/>
    </location>
</feature>
<feature type="compositionally biased region" description="Low complexity" evidence="9">
    <location>
        <begin position="88"/>
        <end position="102"/>
    </location>
</feature>
<feature type="transmembrane region" description="Helical" evidence="10">
    <location>
        <begin position="321"/>
        <end position="349"/>
    </location>
</feature>
<reference evidence="11" key="1">
    <citation type="journal article" date="2021" name="Nat. Commun.">
        <title>Genetic determinants of endophytism in the Arabidopsis root mycobiome.</title>
        <authorList>
            <person name="Mesny F."/>
            <person name="Miyauchi S."/>
            <person name="Thiergart T."/>
            <person name="Pickel B."/>
            <person name="Atanasova L."/>
            <person name="Karlsson M."/>
            <person name="Huettel B."/>
            <person name="Barry K.W."/>
            <person name="Haridas S."/>
            <person name="Chen C."/>
            <person name="Bauer D."/>
            <person name="Andreopoulos W."/>
            <person name="Pangilinan J."/>
            <person name="LaButti K."/>
            <person name="Riley R."/>
            <person name="Lipzen A."/>
            <person name="Clum A."/>
            <person name="Drula E."/>
            <person name="Henrissat B."/>
            <person name="Kohler A."/>
            <person name="Grigoriev I.V."/>
            <person name="Martin F.M."/>
            <person name="Hacquard S."/>
        </authorList>
    </citation>
    <scope>NUCLEOTIDE SEQUENCE</scope>
    <source>
        <strain evidence="11">MPI-CAGE-CH-0243</strain>
    </source>
</reference>
<feature type="transmembrane region" description="Helical" evidence="10">
    <location>
        <begin position="273"/>
        <end position="292"/>
    </location>
</feature>
<accession>A0A9P9IAJ4</accession>
<keyword evidence="4 10" id="KW-0812">Transmembrane</keyword>
<keyword evidence="6 10" id="KW-0472">Membrane</keyword>
<feature type="region of interest" description="Disordered" evidence="9">
    <location>
        <begin position="125"/>
        <end position="160"/>
    </location>
</feature>
<evidence type="ECO:0000256" key="10">
    <source>
        <dbReference type="SAM" id="Phobius"/>
    </source>
</evidence>
<comment type="similarity">
    <text evidence="7">Belongs to the fluoride channel Fluc/FEX (TC 1.A.43) family.</text>
</comment>
<feature type="transmembrane region" description="Helical" evidence="10">
    <location>
        <begin position="508"/>
        <end position="529"/>
    </location>
</feature>
<evidence type="ECO:0000256" key="1">
    <source>
        <dbReference type="ARBA" id="ARBA00002598"/>
    </source>
</evidence>
<evidence type="ECO:0000256" key="6">
    <source>
        <dbReference type="ARBA" id="ARBA00023136"/>
    </source>
</evidence>
<dbReference type="InterPro" id="IPR003691">
    <property type="entry name" value="FluC"/>
</dbReference>
<evidence type="ECO:0000256" key="7">
    <source>
        <dbReference type="ARBA" id="ARBA00035120"/>
    </source>
</evidence>
<feature type="compositionally biased region" description="Basic and acidic residues" evidence="9">
    <location>
        <begin position="43"/>
        <end position="59"/>
    </location>
</feature>
<keyword evidence="5 10" id="KW-1133">Transmembrane helix</keyword>
<evidence type="ECO:0000256" key="8">
    <source>
        <dbReference type="ARBA" id="ARBA00035585"/>
    </source>
</evidence>
<dbReference type="OrthoDB" id="409792at2759"/>
<gene>
    <name evidence="11" type="ORF">B0J11DRAFT_497231</name>
</gene>
<dbReference type="Proteomes" id="UP000700596">
    <property type="component" value="Unassembled WGS sequence"/>
</dbReference>
<feature type="transmembrane region" description="Helical" evidence="10">
    <location>
        <begin position="217"/>
        <end position="238"/>
    </location>
</feature>
<keyword evidence="3" id="KW-1003">Cell membrane</keyword>
<dbReference type="Pfam" id="PF02537">
    <property type="entry name" value="CRCB"/>
    <property type="match status" value="2"/>
</dbReference>
<comment type="subcellular location">
    <subcellularLocation>
        <location evidence="2">Cell membrane</location>
        <topology evidence="2">Multi-pass membrane protein</topology>
    </subcellularLocation>
</comment>
<comment type="catalytic activity">
    <reaction evidence="8">
        <text>fluoride(in) = fluoride(out)</text>
        <dbReference type="Rhea" id="RHEA:76159"/>
        <dbReference type="ChEBI" id="CHEBI:17051"/>
    </reaction>
    <physiologicalReaction direction="left-to-right" evidence="8">
        <dbReference type="Rhea" id="RHEA:76160"/>
    </physiologicalReaction>
</comment>
<evidence type="ECO:0000313" key="11">
    <source>
        <dbReference type="EMBL" id="KAH7113821.1"/>
    </source>
</evidence>
<comment type="caution">
    <text evidence="11">The sequence shown here is derived from an EMBL/GenBank/DDBJ whole genome shotgun (WGS) entry which is preliminary data.</text>
</comment>
<feature type="transmembrane region" description="Helical" evidence="10">
    <location>
        <begin position="477"/>
        <end position="496"/>
    </location>
</feature>
<evidence type="ECO:0000256" key="2">
    <source>
        <dbReference type="ARBA" id="ARBA00004651"/>
    </source>
</evidence>
<dbReference type="EMBL" id="JAGMWT010000018">
    <property type="protein sequence ID" value="KAH7113821.1"/>
    <property type="molecule type" value="Genomic_DNA"/>
</dbReference>
<protein>
    <submittedName>
        <fullName evidence="11">CrcB-like protein-domain-containing protein</fullName>
    </submittedName>
</protein>
<feature type="transmembrane region" description="Helical" evidence="10">
    <location>
        <begin position="185"/>
        <end position="205"/>
    </location>
</feature>
<sequence length="542" mass="58630">MADSDDGSVSQRESHYNHQRSSLRSDKSVRIRTPPSRPQSAPRIHDFVLREHDNVDRFELPQNSPSPAPVIPRRKGSLDNGKRKNNLARRGSSRAYGSRTGTASSRGTNNIDEYLAPATFYRHSTLEEERTESPASRRPQPSHSHRSSPRRSPLTRRGTPATELSITALPVIPDLSSGGGRASRFATGLYTISYLIFFSILGTLARLGLQWLTFYPGAPVVFSELWANVAGTFIIGFLGEDQKLFSQEWGQGPSSSAAAAAAVHSKVKKTIPLYIGLVTGFCGSFTSFSSFMRDLFFALSNNLPSPNLSPPTSTLPRHNGYSVMAVLAVLFTTLSLCYSAVLLGSHLAIYASRITPTLPFTLTRRLLDPLFVFLGLGSWIAAVIMCIFPPDRLGGPVPKSPETWRGQALFACAFAPAGCLIRYYLSAFLNPLIHSFPLGTFTANIFGTAVLGMAFDLQHVRIAGSEIPGGGLVSCQVLQGVMDGFCGALTTVSTWIAEIRGLSRGRAYVYAVASMGVGLGVLVCVMGSVRWGVGWEEVGCVT</sequence>
<feature type="region of interest" description="Disordered" evidence="9">
    <location>
        <begin position="1"/>
        <end position="111"/>
    </location>
</feature>
<dbReference type="GO" id="GO:0005886">
    <property type="term" value="C:plasma membrane"/>
    <property type="evidence" value="ECO:0007669"/>
    <property type="project" value="UniProtKB-SubCell"/>
</dbReference>
<keyword evidence="12" id="KW-1185">Reference proteome</keyword>
<proteinExistence type="inferred from homology"/>
<feature type="transmembrane region" description="Helical" evidence="10">
    <location>
        <begin position="370"/>
        <end position="388"/>
    </location>
</feature>
<name>A0A9P9IAJ4_9PLEO</name>
<evidence type="ECO:0000256" key="3">
    <source>
        <dbReference type="ARBA" id="ARBA00022475"/>
    </source>
</evidence>
<dbReference type="AlphaFoldDB" id="A0A9P9IAJ4"/>
<comment type="function">
    <text evidence="1">Fluoride channel required for the rapid expulsion of cytoplasmic fluoride.</text>
</comment>
<dbReference type="GO" id="GO:1903425">
    <property type="term" value="F:fluoride transmembrane transporter activity"/>
    <property type="evidence" value="ECO:0007669"/>
    <property type="project" value="TreeGrafter"/>
</dbReference>
<feature type="compositionally biased region" description="Low complexity" evidence="9">
    <location>
        <begin position="133"/>
        <end position="142"/>
    </location>
</feature>
<evidence type="ECO:0000313" key="12">
    <source>
        <dbReference type="Proteomes" id="UP000700596"/>
    </source>
</evidence>
<feature type="transmembrane region" description="Helical" evidence="10">
    <location>
        <begin position="408"/>
        <end position="425"/>
    </location>
</feature>
<dbReference type="PANTHER" id="PTHR28259">
    <property type="entry name" value="FLUORIDE EXPORT PROTEIN 1-RELATED"/>
    <property type="match status" value="1"/>
</dbReference>
<evidence type="ECO:0000256" key="5">
    <source>
        <dbReference type="ARBA" id="ARBA00022989"/>
    </source>
</evidence>
<evidence type="ECO:0000256" key="9">
    <source>
        <dbReference type="SAM" id="MobiDB-lite"/>
    </source>
</evidence>
<organism evidence="11 12">
    <name type="scientific">Dendryphion nanum</name>
    <dbReference type="NCBI Taxonomy" id="256645"/>
    <lineage>
        <taxon>Eukaryota</taxon>
        <taxon>Fungi</taxon>
        <taxon>Dikarya</taxon>
        <taxon>Ascomycota</taxon>
        <taxon>Pezizomycotina</taxon>
        <taxon>Dothideomycetes</taxon>
        <taxon>Pleosporomycetidae</taxon>
        <taxon>Pleosporales</taxon>
        <taxon>Torulaceae</taxon>
        <taxon>Dendryphion</taxon>
    </lineage>
</organism>